<dbReference type="Pfam" id="PF13545">
    <property type="entry name" value="HTH_Crp_2"/>
    <property type="match status" value="1"/>
</dbReference>
<dbReference type="Pfam" id="PF00027">
    <property type="entry name" value="cNMP_binding"/>
    <property type="match status" value="1"/>
</dbReference>
<keyword evidence="5" id="KW-0808">Transferase</keyword>
<dbReference type="SUPFAM" id="SSF51206">
    <property type="entry name" value="cAMP-binding domain-like"/>
    <property type="match status" value="1"/>
</dbReference>
<gene>
    <name evidence="5" type="ORF">SAMN05192580_3772</name>
</gene>
<evidence type="ECO:0000256" key="2">
    <source>
        <dbReference type="ARBA" id="ARBA00023125"/>
    </source>
</evidence>
<protein>
    <submittedName>
        <fullName evidence="5">cAMP-binding domain of CRP or a regulatory subunit of cAMP-dependent protein kinases</fullName>
    </submittedName>
</protein>
<reference evidence="5 6" key="1">
    <citation type="submission" date="2016-10" db="EMBL/GenBank/DDBJ databases">
        <authorList>
            <person name="de Groot N.N."/>
        </authorList>
    </citation>
    <scope>NUCLEOTIDE SEQUENCE [LARGE SCALE GENOMIC DNA]</scope>
    <source>
        <strain evidence="5 6">S5-249</strain>
    </source>
</reference>
<dbReference type="SUPFAM" id="SSF46785">
    <property type="entry name" value="Winged helix' DNA-binding domain"/>
    <property type="match status" value="1"/>
</dbReference>
<organism evidence="5 6">
    <name type="scientific">Sphingomonas jatrophae</name>
    <dbReference type="NCBI Taxonomy" id="1166337"/>
    <lineage>
        <taxon>Bacteria</taxon>
        <taxon>Pseudomonadati</taxon>
        <taxon>Pseudomonadota</taxon>
        <taxon>Alphaproteobacteria</taxon>
        <taxon>Sphingomonadales</taxon>
        <taxon>Sphingomonadaceae</taxon>
        <taxon>Sphingomonas</taxon>
    </lineage>
</organism>
<dbReference type="InterPro" id="IPR014710">
    <property type="entry name" value="RmlC-like_jellyroll"/>
</dbReference>
<dbReference type="GO" id="GO:0006355">
    <property type="term" value="P:regulation of DNA-templated transcription"/>
    <property type="evidence" value="ECO:0007669"/>
    <property type="project" value="InterPro"/>
</dbReference>
<dbReference type="InterPro" id="IPR012318">
    <property type="entry name" value="HTH_CRP"/>
</dbReference>
<dbReference type="Gene3D" id="1.10.10.10">
    <property type="entry name" value="Winged helix-like DNA-binding domain superfamily/Winged helix DNA-binding domain"/>
    <property type="match status" value="1"/>
</dbReference>
<keyword evidence="1" id="KW-0805">Transcription regulation</keyword>
<feature type="domain" description="HTH crp-type" evidence="4">
    <location>
        <begin position="150"/>
        <end position="224"/>
    </location>
</feature>
<keyword evidence="2" id="KW-0238">DNA-binding</keyword>
<dbReference type="InterPro" id="IPR000595">
    <property type="entry name" value="cNMP-bd_dom"/>
</dbReference>
<evidence type="ECO:0000256" key="3">
    <source>
        <dbReference type="ARBA" id="ARBA00023163"/>
    </source>
</evidence>
<keyword evidence="5" id="KW-0418">Kinase</keyword>
<evidence type="ECO:0000259" key="4">
    <source>
        <dbReference type="PROSITE" id="PS51063"/>
    </source>
</evidence>
<dbReference type="InterPro" id="IPR036388">
    <property type="entry name" value="WH-like_DNA-bd_sf"/>
</dbReference>
<accession>A0A1I6MA10</accession>
<dbReference type="STRING" id="1166337.SAMN05192580_3772"/>
<dbReference type="InterPro" id="IPR036390">
    <property type="entry name" value="WH_DNA-bd_sf"/>
</dbReference>
<proteinExistence type="predicted"/>
<dbReference type="Gene3D" id="2.60.120.10">
    <property type="entry name" value="Jelly Rolls"/>
    <property type="match status" value="1"/>
</dbReference>
<evidence type="ECO:0000313" key="6">
    <source>
        <dbReference type="Proteomes" id="UP000198824"/>
    </source>
</evidence>
<sequence length="247" mass="27052">MAHISDLPSPIVRLAAFSRLKAEETSLLESMAGKPLLLERGEVLQTEGEADTIPHLLIDGWVASHVTLHDGARQMIKAHLPGDMMGLPSLAYKNAVDTLTALTPARVVPVPREAIGAMFAKQPRLAALLFVVSQEERGMLIDRMAVMGRADTARRVAALIVQLHERLRRNDPSVGLTFATPITQSHVADMIGATLVHVSRVLLQLRASNLVRWMRGSIAILDLEGLRRFAGLPQRELDRQPAWLPAA</sequence>
<dbReference type="AlphaFoldDB" id="A0A1I6MA10"/>
<dbReference type="PROSITE" id="PS51063">
    <property type="entry name" value="HTH_CRP_2"/>
    <property type="match status" value="1"/>
</dbReference>
<keyword evidence="3" id="KW-0804">Transcription</keyword>
<dbReference type="GO" id="GO:0003677">
    <property type="term" value="F:DNA binding"/>
    <property type="evidence" value="ECO:0007669"/>
    <property type="project" value="UniProtKB-KW"/>
</dbReference>
<dbReference type="GO" id="GO:0016301">
    <property type="term" value="F:kinase activity"/>
    <property type="evidence" value="ECO:0007669"/>
    <property type="project" value="UniProtKB-KW"/>
</dbReference>
<evidence type="ECO:0000313" key="5">
    <source>
        <dbReference type="EMBL" id="SFS12564.1"/>
    </source>
</evidence>
<dbReference type="CDD" id="cd00038">
    <property type="entry name" value="CAP_ED"/>
    <property type="match status" value="1"/>
</dbReference>
<dbReference type="EMBL" id="FOZG01000003">
    <property type="protein sequence ID" value="SFS12564.1"/>
    <property type="molecule type" value="Genomic_DNA"/>
</dbReference>
<keyword evidence="6" id="KW-1185">Reference proteome</keyword>
<evidence type="ECO:0000256" key="1">
    <source>
        <dbReference type="ARBA" id="ARBA00023015"/>
    </source>
</evidence>
<dbReference type="InterPro" id="IPR018490">
    <property type="entry name" value="cNMP-bd_dom_sf"/>
</dbReference>
<dbReference type="SMART" id="SM00419">
    <property type="entry name" value="HTH_CRP"/>
    <property type="match status" value="1"/>
</dbReference>
<dbReference type="Proteomes" id="UP000198824">
    <property type="component" value="Unassembled WGS sequence"/>
</dbReference>
<name>A0A1I6MA10_9SPHN</name>